<dbReference type="EMBL" id="JADOUA010000001">
    <property type="protein sequence ID" value="MBG6092793.1"/>
    <property type="molecule type" value="Genomic_DNA"/>
</dbReference>
<evidence type="ECO:0008006" key="3">
    <source>
        <dbReference type="Google" id="ProtNLM"/>
    </source>
</evidence>
<name>A0A931GM48_9ACTN</name>
<evidence type="ECO:0000313" key="2">
    <source>
        <dbReference type="Proteomes" id="UP000614047"/>
    </source>
</evidence>
<gene>
    <name evidence="1" type="ORF">IW256_006906</name>
</gene>
<reference evidence="1" key="1">
    <citation type="submission" date="2020-11" db="EMBL/GenBank/DDBJ databases">
        <title>Sequencing the genomes of 1000 actinobacteria strains.</title>
        <authorList>
            <person name="Klenk H.-P."/>
        </authorList>
    </citation>
    <scope>NUCLEOTIDE SEQUENCE</scope>
    <source>
        <strain evidence="1">DSM 43175</strain>
    </source>
</reference>
<keyword evidence="2" id="KW-1185">Reference proteome</keyword>
<proteinExistence type="predicted"/>
<comment type="caution">
    <text evidence="1">The sequence shown here is derived from an EMBL/GenBank/DDBJ whole genome shotgun (WGS) entry which is preliminary data.</text>
</comment>
<dbReference type="RefSeq" id="WP_197014926.1">
    <property type="nucleotide sequence ID" value="NZ_BAABES010000009.1"/>
</dbReference>
<accession>A0A931GM48</accession>
<evidence type="ECO:0000313" key="1">
    <source>
        <dbReference type="EMBL" id="MBG6092793.1"/>
    </source>
</evidence>
<dbReference type="AlphaFoldDB" id="A0A931GM48"/>
<organism evidence="1 2">
    <name type="scientific">Actinomadura viridis</name>
    <dbReference type="NCBI Taxonomy" id="58110"/>
    <lineage>
        <taxon>Bacteria</taxon>
        <taxon>Bacillati</taxon>
        <taxon>Actinomycetota</taxon>
        <taxon>Actinomycetes</taxon>
        <taxon>Streptosporangiales</taxon>
        <taxon>Thermomonosporaceae</taxon>
        <taxon>Actinomadura</taxon>
    </lineage>
</organism>
<protein>
    <recommendedName>
        <fullName evidence="3">Antibiotic biosynthesis monooxygenase</fullName>
    </recommendedName>
</protein>
<dbReference type="Proteomes" id="UP000614047">
    <property type="component" value="Unassembled WGS sequence"/>
</dbReference>
<sequence>MSVTNARVTDPDRFLEVFETVGAEKRRKHGCRGPWVYFDPGDAHQVWSVFDRDAKDYDEFLAAPEIPAIARVLERPGAAGARHHPPTELDA</sequence>